<keyword evidence="2" id="KW-1185">Reference proteome</keyword>
<proteinExistence type="predicted"/>
<sequence length="148" mass="16983">MARLSDKDIEHLLENSDCDSLEEEDFVFDREHSPIFESFEDISNFVTDFRPESVSLLDKIAQPSSNQSHSKSVHVLPSNTQLHVNREQSDSLQSLQTTISECGPLNRVSAIREIINIKYTDSRLVSDELLYKSKLFTLIKNTDVYTIF</sequence>
<gene>
    <name evidence="1" type="ORF">EEDITHA_LOCUS16014</name>
</gene>
<name>A0AAU9UT96_EUPED</name>
<dbReference type="Proteomes" id="UP001153954">
    <property type="component" value="Unassembled WGS sequence"/>
</dbReference>
<reference evidence="1" key="1">
    <citation type="submission" date="2022-03" db="EMBL/GenBank/DDBJ databases">
        <authorList>
            <person name="Tunstrom K."/>
        </authorList>
    </citation>
    <scope>NUCLEOTIDE SEQUENCE</scope>
</reference>
<protein>
    <submittedName>
        <fullName evidence="1">Uncharacterized protein</fullName>
    </submittedName>
</protein>
<evidence type="ECO:0000313" key="2">
    <source>
        <dbReference type="Proteomes" id="UP001153954"/>
    </source>
</evidence>
<dbReference type="EMBL" id="CAKOGL010000023">
    <property type="protein sequence ID" value="CAH2101238.1"/>
    <property type="molecule type" value="Genomic_DNA"/>
</dbReference>
<comment type="caution">
    <text evidence="1">The sequence shown here is derived from an EMBL/GenBank/DDBJ whole genome shotgun (WGS) entry which is preliminary data.</text>
</comment>
<organism evidence="1 2">
    <name type="scientific">Euphydryas editha</name>
    <name type="common">Edith's checkerspot</name>
    <dbReference type="NCBI Taxonomy" id="104508"/>
    <lineage>
        <taxon>Eukaryota</taxon>
        <taxon>Metazoa</taxon>
        <taxon>Ecdysozoa</taxon>
        <taxon>Arthropoda</taxon>
        <taxon>Hexapoda</taxon>
        <taxon>Insecta</taxon>
        <taxon>Pterygota</taxon>
        <taxon>Neoptera</taxon>
        <taxon>Endopterygota</taxon>
        <taxon>Lepidoptera</taxon>
        <taxon>Glossata</taxon>
        <taxon>Ditrysia</taxon>
        <taxon>Papilionoidea</taxon>
        <taxon>Nymphalidae</taxon>
        <taxon>Nymphalinae</taxon>
        <taxon>Euphydryas</taxon>
    </lineage>
</organism>
<accession>A0AAU9UT96</accession>
<evidence type="ECO:0000313" key="1">
    <source>
        <dbReference type="EMBL" id="CAH2101238.1"/>
    </source>
</evidence>
<dbReference type="AlphaFoldDB" id="A0AAU9UT96"/>